<dbReference type="STRING" id="183.GCA_002009735_01191"/>
<dbReference type="GO" id="GO:0016887">
    <property type="term" value="F:ATP hydrolysis activity"/>
    <property type="evidence" value="ECO:0007669"/>
    <property type="project" value="InterPro"/>
</dbReference>
<feature type="domain" description="ATPase AAA-type core" evidence="2">
    <location>
        <begin position="219"/>
        <end position="324"/>
    </location>
</feature>
<sequence length="370" mass="42186">MLERLYVHNYRCFENFELNLTGLSSALLIGRNGAGKSTVLSVLEIFQKIGRGTNRVGELVKSKDFSRAQRGLPMRFELEAKLAGQVFKYTLLLELPENFQELRVSEESLHINGHPIYDRKKATVILSKRPGEITEFNIDWHLIALPVVQTEKDGKGPLNNFREWLGRMLILSPFPATIKGESSEETLKPIKWGLNLADWLSGLLLHHPKSYSIIEDYLRQVIPDFSEFRNEPTGKDSRNLIIVFSSENKKLTLDFKDLSDGEKCFFLSAVVLAANETYGPLFCFWDEPDNYLSMSEVGHFIIELRRSFARNGGQIIATSHNQETILKFSDENTLVLDRKSHLEPTRVKTLKEIDIEGDLLTSLVTGDLRL</sequence>
<dbReference type="Pfam" id="PF13175">
    <property type="entry name" value="AAA_15"/>
    <property type="match status" value="1"/>
</dbReference>
<dbReference type="GO" id="GO:0005524">
    <property type="term" value="F:ATP binding"/>
    <property type="evidence" value="ECO:0007669"/>
    <property type="project" value="InterPro"/>
</dbReference>
<accession>H2CFY8</accession>
<dbReference type="GO" id="GO:0000731">
    <property type="term" value="P:DNA synthesis involved in DNA repair"/>
    <property type="evidence" value="ECO:0007669"/>
    <property type="project" value="TreeGrafter"/>
</dbReference>
<dbReference type="RefSeq" id="WP_002774002.1">
    <property type="nucleotide sequence ID" value="NZ_JH597773.1"/>
</dbReference>
<dbReference type="Pfam" id="PF13304">
    <property type="entry name" value="AAA_21"/>
    <property type="match status" value="1"/>
</dbReference>
<proteinExistence type="predicted"/>
<dbReference type="Gene3D" id="3.40.50.300">
    <property type="entry name" value="P-loop containing nucleotide triphosphate hydrolases"/>
    <property type="match status" value="2"/>
</dbReference>
<dbReference type="AlphaFoldDB" id="H2CFY8"/>
<gene>
    <name evidence="3" type="ORF">Lepil_3173</name>
</gene>
<dbReference type="CDD" id="cd00267">
    <property type="entry name" value="ABC_ATPase"/>
    <property type="match status" value="1"/>
</dbReference>
<dbReference type="SUPFAM" id="SSF52540">
    <property type="entry name" value="P-loop containing nucleoside triphosphate hydrolases"/>
    <property type="match status" value="1"/>
</dbReference>
<dbReference type="GO" id="GO:0006302">
    <property type="term" value="P:double-strand break repair"/>
    <property type="evidence" value="ECO:0007669"/>
    <property type="project" value="TreeGrafter"/>
</dbReference>
<organism evidence="3 4">
    <name type="scientific">Leptonema illini DSM 21528</name>
    <dbReference type="NCBI Taxonomy" id="929563"/>
    <lineage>
        <taxon>Bacteria</taxon>
        <taxon>Pseudomonadati</taxon>
        <taxon>Spirochaetota</taxon>
        <taxon>Spirochaetia</taxon>
        <taxon>Leptospirales</taxon>
        <taxon>Leptospiraceae</taxon>
        <taxon>Leptonema</taxon>
    </lineage>
</organism>
<evidence type="ECO:0000259" key="1">
    <source>
        <dbReference type="Pfam" id="PF13175"/>
    </source>
</evidence>
<reference evidence="3 4" key="1">
    <citation type="submission" date="2011-10" db="EMBL/GenBank/DDBJ databases">
        <title>The Improved High-Quality Draft genome of Leptonema illini DSM 21528.</title>
        <authorList>
            <consortium name="US DOE Joint Genome Institute (JGI-PGF)"/>
            <person name="Lucas S."/>
            <person name="Copeland A."/>
            <person name="Lapidus A."/>
            <person name="Glavina del Rio T."/>
            <person name="Dalin E."/>
            <person name="Tice H."/>
            <person name="Bruce D."/>
            <person name="Goodwin L."/>
            <person name="Pitluck S."/>
            <person name="Peters L."/>
            <person name="Mikhailova N."/>
            <person name="Held B."/>
            <person name="Kyrpides N."/>
            <person name="Mavromatis K."/>
            <person name="Ivanova N."/>
            <person name="Markowitz V."/>
            <person name="Cheng J.-F."/>
            <person name="Hugenholtz P."/>
            <person name="Woyke T."/>
            <person name="Wu D."/>
            <person name="Gronow S."/>
            <person name="Wellnitz S."/>
            <person name="Brambilla E.-M."/>
            <person name="Klenk H.-P."/>
            <person name="Eisen J.A."/>
        </authorList>
    </citation>
    <scope>NUCLEOTIDE SEQUENCE [LARGE SCALE GENOMIC DNA]</scope>
    <source>
        <strain evidence="3 4">DSM 21528</strain>
    </source>
</reference>
<evidence type="ECO:0000313" key="3">
    <source>
        <dbReference type="EMBL" id="EHQ07836.1"/>
    </source>
</evidence>
<dbReference type="InterPro" id="IPR027417">
    <property type="entry name" value="P-loop_NTPase"/>
</dbReference>
<evidence type="ECO:0000313" key="4">
    <source>
        <dbReference type="Proteomes" id="UP000005737"/>
    </source>
</evidence>
<keyword evidence="4" id="KW-1185">Reference proteome</keyword>
<dbReference type="PANTHER" id="PTHR32182:SF22">
    <property type="entry name" value="ATP-DEPENDENT ENDONUCLEASE, OLD FAMILY-RELATED"/>
    <property type="match status" value="1"/>
</dbReference>
<name>H2CFY8_9LEPT</name>
<dbReference type="PANTHER" id="PTHR32182">
    <property type="entry name" value="DNA REPLICATION AND REPAIR PROTEIN RECF"/>
    <property type="match status" value="1"/>
</dbReference>
<dbReference type="HOGENOM" id="CLU_728900_0_0_12"/>
<dbReference type="InterPro" id="IPR003959">
    <property type="entry name" value="ATPase_AAA_core"/>
</dbReference>
<dbReference type="Proteomes" id="UP000005737">
    <property type="component" value="Unassembled WGS sequence"/>
</dbReference>
<dbReference type="EMBL" id="JH597773">
    <property type="protein sequence ID" value="EHQ07836.1"/>
    <property type="molecule type" value="Genomic_DNA"/>
</dbReference>
<feature type="domain" description="Endonuclease GajA/Old nuclease/RecF-like AAA" evidence="1">
    <location>
        <begin position="1"/>
        <end position="48"/>
    </location>
</feature>
<protein>
    <submittedName>
        <fullName evidence="3">Uncharacterized protein</fullName>
    </submittedName>
</protein>
<dbReference type="InterPro" id="IPR041685">
    <property type="entry name" value="AAA_GajA/Old/RecF-like"/>
</dbReference>
<evidence type="ECO:0000259" key="2">
    <source>
        <dbReference type="Pfam" id="PF13304"/>
    </source>
</evidence>